<protein>
    <submittedName>
        <fullName evidence="1">Uncharacterized protein</fullName>
    </submittedName>
</protein>
<dbReference type="EMBL" id="CP045836">
    <property type="protein sequence ID" value="QGG54080.1"/>
    <property type="molecule type" value="Genomic_DNA"/>
</dbReference>
<dbReference type="RefSeq" id="WP_369595975.1">
    <property type="nucleotide sequence ID" value="NZ_CP045836.1"/>
</dbReference>
<gene>
    <name evidence="1" type="ORF">GDS87_24480</name>
    <name evidence="2" type="ORF">GDS87_24760</name>
</gene>
<accession>A0ABX6DGY9</accession>
<evidence type="ECO:0000313" key="2">
    <source>
        <dbReference type="EMBL" id="QGG54135.1"/>
    </source>
</evidence>
<sequence length="136" mass="15492">MSRPRYEKAFKKLQGKGYLRLDGSKITVSDDPDPLANHAASTTLFPDQDHELVRWIRENCPRVARMQKPITNVEATKLQNMTAGVEMAADVVETLEAMENYAKLHNNVSAYKTLINWMDRSNSNPVQSNDWADIEK</sequence>
<proteinExistence type="predicted"/>
<reference evidence="1 3" key="1">
    <citation type="submission" date="2019-11" db="EMBL/GenBank/DDBJ databases">
        <title>Whole Genome Sequencing and Comparative Genomic Analyses of Lysinibacillus pakistanensis LZH-9, a Halotolerant Strain with Excellent COD Removal Capability.</title>
        <authorList>
            <person name="Zhou H."/>
        </authorList>
    </citation>
    <scope>NUCLEOTIDE SEQUENCE [LARGE SCALE GENOMIC DNA]</scope>
    <source>
        <strain evidence="1 3">LZH-9</strain>
        <plasmid evidence="1 3">unnamed</plasmid>
    </source>
</reference>
<name>A0ABX6DGY9_9BACI</name>
<keyword evidence="1" id="KW-0614">Plasmid</keyword>
<keyword evidence="3" id="KW-1185">Reference proteome</keyword>
<dbReference type="EMBL" id="CP045836">
    <property type="protein sequence ID" value="QGG54135.1"/>
    <property type="molecule type" value="Genomic_DNA"/>
</dbReference>
<geneLocation type="plasmid" evidence="1 3">
    <name>unnamed</name>
</geneLocation>
<organism evidence="1 3">
    <name type="scientific">Lysinibacillus pakistanensis</name>
    <dbReference type="NCBI Taxonomy" id="759811"/>
    <lineage>
        <taxon>Bacteria</taxon>
        <taxon>Bacillati</taxon>
        <taxon>Bacillota</taxon>
        <taxon>Bacilli</taxon>
        <taxon>Bacillales</taxon>
        <taxon>Bacillaceae</taxon>
        <taxon>Lysinibacillus</taxon>
    </lineage>
</organism>
<evidence type="ECO:0000313" key="1">
    <source>
        <dbReference type="EMBL" id="QGG54080.1"/>
    </source>
</evidence>
<dbReference type="Proteomes" id="UP000373269">
    <property type="component" value="Plasmid unnamed"/>
</dbReference>
<evidence type="ECO:0000313" key="3">
    <source>
        <dbReference type="Proteomes" id="UP000373269"/>
    </source>
</evidence>